<proteinExistence type="predicted"/>
<dbReference type="AlphaFoldDB" id="A0A372IS69"/>
<comment type="caution">
    <text evidence="2">The sequence shown here is derived from an EMBL/GenBank/DDBJ whole genome shotgun (WGS) entry which is preliminary data.</text>
</comment>
<dbReference type="EMBL" id="QVQT01000002">
    <property type="protein sequence ID" value="RFU17756.1"/>
    <property type="molecule type" value="Genomic_DNA"/>
</dbReference>
<feature type="region of interest" description="Disordered" evidence="1">
    <location>
        <begin position="420"/>
        <end position="451"/>
    </location>
</feature>
<dbReference type="SUPFAM" id="SSF50939">
    <property type="entry name" value="Sialidases"/>
    <property type="match status" value="1"/>
</dbReference>
<evidence type="ECO:0000256" key="1">
    <source>
        <dbReference type="SAM" id="MobiDB-lite"/>
    </source>
</evidence>
<sequence>MALVVPAHAAETWWPSVGPDGGDARSFASDPSSPGHLYLGTTNGWIYASSDAGASWSRLARLDGDDDLVVDSLVVDESDAKTLIAGVWELGHAGGGVYISQDSGVTWTPSAPMKGQSVLALAQAPSNPKVLVAGTLSGVYRSEDKGAHWSEISPPGSTEVHEVESIAIDPYDPHTIYAGTWHLPWKTTDGGRNWFNIHKGVIDDSDVFSIVIDPSRPSVVFASACSGIYRTDDGGSEFRKVQGIPSTARRTRVLMMDPKDRNTVYAGTTEGLYKTTDGGTNWTRTTGPDVIINDVYIDPRDPKHVVLATDRSGVLSSEDAGATFEASNAGFSQRQVAALLTGSSGSDTMYAGVVNDKTYGGVFASSDGGHTWKQQSSGLDGRDVFSLAQTTDGTLLAGTSRGIFRWNGSAWMPSGTVASVAAPAEHRRSNSRNARTNHRGRHAPPSAAPVAAPDAIMNGRIHSLSLTGDVWYAATSGGVYRSTDQGNSWQATTLAATDYTLFAVNGSTVFAGRRVGMMVSHDAGRSWELTAFPRGLSSLQALLFTPDGTLWAGGREGIFYSTDQGHTWTFKKEVPVVAVNGLSWDSERKRVIVTSSQTTLIFAVPASGGDWKWWNTGWKVHTVRSLNGHMVAASLYNGVVMQPEHAAEGTPVAVNAKR</sequence>
<evidence type="ECO:0000313" key="2">
    <source>
        <dbReference type="EMBL" id="RFU17756.1"/>
    </source>
</evidence>
<dbReference type="SUPFAM" id="SSF110296">
    <property type="entry name" value="Oligoxyloglucan reducing end-specific cellobiohydrolase"/>
    <property type="match status" value="2"/>
</dbReference>
<accession>A0A372IS69</accession>
<dbReference type="InterPro" id="IPR052025">
    <property type="entry name" value="Xyloglucanase_GH74"/>
</dbReference>
<protein>
    <submittedName>
        <fullName evidence="2">Transcriptional regulator</fullName>
    </submittedName>
</protein>
<dbReference type="InterPro" id="IPR015943">
    <property type="entry name" value="WD40/YVTN_repeat-like_dom_sf"/>
</dbReference>
<name>A0A372IS69_9BACT</name>
<dbReference type="Gene3D" id="2.130.10.10">
    <property type="entry name" value="YVTN repeat-like/Quinoprotein amine dehydrogenase"/>
    <property type="match status" value="4"/>
</dbReference>
<evidence type="ECO:0000313" key="3">
    <source>
        <dbReference type="Proteomes" id="UP000264702"/>
    </source>
</evidence>
<dbReference type="CDD" id="cd15482">
    <property type="entry name" value="Sialidase_non-viral"/>
    <property type="match status" value="1"/>
</dbReference>
<dbReference type="OrthoDB" id="9767885at2"/>
<dbReference type="PANTHER" id="PTHR43739:SF5">
    <property type="entry name" value="EXO-ALPHA-SIALIDASE"/>
    <property type="match status" value="1"/>
</dbReference>
<dbReference type="Proteomes" id="UP000264702">
    <property type="component" value="Unassembled WGS sequence"/>
</dbReference>
<organism evidence="2 3">
    <name type="scientific">Paracidobacterium acidisoli</name>
    <dbReference type="NCBI Taxonomy" id="2303751"/>
    <lineage>
        <taxon>Bacteria</taxon>
        <taxon>Pseudomonadati</taxon>
        <taxon>Acidobacteriota</taxon>
        <taxon>Terriglobia</taxon>
        <taxon>Terriglobales</taxon>
        <taxon>Acidobacteriaceae</taxon>
        <taxon>Paracidobacterium</taxon>
    </lineage>
</organism>
<dbReference type="InterPro" id="IPR036278">
    <property type="entry name" value="Sialidase_sf"/>
</dbReference>
<dbReference type="PANTHER" id="PTHR43739">
    <property type="entry name" value="XYLOGLUCANASE (EUROFUNG)"/>
    <property type="match status" value="1"/>
</dbReference>
<keyword evidence="3" id="KW-1185">Reference proteome</keyword>
<gene>
    <name evidence="2" type="ORF">D0Y96_06450</name>
</gene>
<reference evidence="2 3" key="1">
    <citation type="submission" date="2018-08" db="EMBL/GenBank/DDBJ databases">
        <title>Acidipila sp. 4G-K13, an acidobacterium isolated from forest soil.</title>
        <authorList>
            <person name="Gao Z.-H."/>
            <person name="Qiu L.-H."/>
        </authorList>
    </citation>
    <scope>NUCLEOTIDE SEQUENCE [LARGE SCALE GENOMIC DNA]</scope>
    <source>
        <strain evidence="2 3">4G-K13</strain>
    </source>
</reference>
<dbReference type="GO" id="GO:0010411">
    <property type="term" value="P:xyloglucan metabolic process"/>
    <property type="evidence" value="ECO:0007669"/>
    <property type="project" value="TreeGrafter"/>
</dbReference>